<dbReference type="Proteomes" id="UP000656367">
    <property type="component" value="Unassembled WGS sequence"/>
</dbReference>
<keyword evidence="1" id="KW-1133">Transmembrane helix</keyword>
<feature type="transmembrane region" description="Helical" evidence="1">
    <location>
        <begin position="81"/>
        <end position="104"/>
    </location>
</feature>
<sequence>MRLEDHPEEWWVRQDLTAQPRTEKRNTSIRVTDSFLSEQNTLVTVVSPGRMDAARLHHLSLLLVGVSLGLNGYVTTRANGVSVVAGAAAAVGGALLAVVSVYSLVTGAESDVETRVAMVSAFGAVLAVSGTLLMLLT</sequence>
<evidence type="ECO:0000313" key="2">
    <source>
        <dbReference type="EMBL" id="GGM41813.1"/>
    </source>
</evidence>
<feature type="transmembrane region" description="Helical" evidence="1">
    <location>
        <begin position="116"/>
        <end position="136"/>
    </location>
</feature>
<evidence type="ECO:0000256" key="1">
    <source>
        <dbReference type="SAM" id="Phobius"/>
    </source>
</evidence>
<dbReference type="EMBL" id="BMON01000002">
    <property type="protein sequence ID" value="GGM41813.1"/>
    <property type="molecule type" value="Genomic_DNA"/>
</dbReference>
<reference evidence="2" key="1">
    <citation type="journal article" date="2014" name="Int. J. Syst. Evol. Microbiol.">
        <title>Complete genome sequence of Corynebacterium casei LMG S-19264T (=DSM 44701T), isolated from a smear-ripened cheese.</title>
        <authorList>
            <consortium name="US DOE Joint Genome Institute (JGI-PGF)"/>
            <person name="Walter F."/>
            <person name="Albersmeier A."/>
            <person name="Kalinowski J."/>
            <person name="Ruckert C."/>
        </authorList>
    </citation>
    <scope>NUCLEOTIDE SEQUENCE</scope>
    <source>
        <strain evidence="2">JCM 15759</strain>
    </source>
</reference>
<proteinExistence type="predicted"/>
<feature type="transmembrane region" description="Helical" evidence="1">
    <location>
        <begin position="56"/>
        <end position="74"/>
    </location>
</feature>
<keyword evidence="1" id="KW-0812">Transmembrane</keyword>
<name>A0A830FP21_HALAR</name>
<dbReference type="AlphaFoldDB" id="A0A830FP21"/>
<accession>A0A830FP21</accession>
<reference evidence="2" key="2">
    <citation type="submission" date="2020-09" db="EMBL/GenBank/DDBJ databases">
        <authorList>
            <person name="Sun Q."/>
            <person name="Ohkuma M."/>
        </authorList>
    </citation>
    <scope>NUCLEOTIDE SEQUENCE</scope>
    <source>
        <strain evidence="2">JCM 15759</strain>
    </source>
</reference>
<evidence type="ECO:0000313" key="3">
    <source>
        <dbReference type="Proteomes" id="UP000656367"/>
    </source>
</evidence>
<gene>
    <name evidence="2" type="ORF">GCM10009006_23920</name>
</gene>
<organism evidence="2 3">
    <name type="scientific">Haloarcula argentinensis</name>
    <dbReference type="NCBI Taxonomy" id="43776"/>
    <lineage>
        <taxon>Archaea</taxon>
        <taxon>Methanobacteriati</taxon>
        <taxon>Methanobacteriota</taxon>
        <taxon>Stenosarchaea group</taxon>
        <taxon>Halobacteria</taxon>
        <taxon>Halobacteriales</taxon>
        <taxon>Haloarculaceae</taxon>
        <taxon>Haloarcula</taxon>
    </lineage>
</organism>
<comment type="caution">
    <text evidence="2">The sequence shown here is derived from an EMBL/GenBank/DDBJ whole genome shotgun (WGS) entry which is preliminary data.</text>
</comment>
<protein>
    <submittedName>
        <fullName evidence="2">Uncharacterized protein</fullName>
    </submittedName>
</protein>
<keyword evidence="1" id="KW-0472">Membrane</keyword>